<reference evidence="3 4" key="1">
    <citation type="submission" date="2020-10" db="EMBL/GenBank/DDBJ databases">
        <title>Draft genome and description of Brachybacterium epidermidis sp nov.</title>
        <authorList>
            <person name="Boxberger M."/>
            <person name="La Scola B."/>
        </authorList>
    </citation>
    <scope>NUCLEOTIDE SEQUENCE [LARGE SCALE GENOMIC DNA]</scope>
    <source>
        <strain evidence="3 4">Marseille-Q2903</strain>
    </source>
</reference>
<proteinExistence type="predicted"/>
<feature type="compositionally biased region" description="Polar residues" evidence="1">
    <location>
        <begin position="194"/>
        <end position="209"/>
    </location>
</feature>
<feature type="compositionally biased region" description="Low complexity" evidence="1">
    <location>
        <begin position="1"/>
        <end position="13"/>
    </location>
</feature>
<dbReference type="InterPro" id="IPR000914">
    <property type="entry name" value="SBP_5_dom"/>
</dbReference>
<sequence>MLGAATALAACTGDSPSPGSPTVQGPTVTPLPDVAWDRADHANVPDGGTLRLAVPRLPENWNSHHRAGAVSELDLLRAPLGLGAEITAQGTDPHPDYIESAQVTAEQPQTVSFRYNPAAIWEDGSPITVADLISRWRANNGSDPQFEVASTVGWDQIHSIEQTDDEFTGQIVFTSPFADWVTVLHPDVPASVTSTPQTFNRAHASTPTPSRGPFRVDSIDEASGVVTMVRNENWWGRAPRLERIVVSALDSSQAPQAFVSGHLDVLEVSTAQELELVRGRRDATIRRAGGTSWTHLTMNVEGPEARLADPVVREAIARGIDREAIARAALQPLGAPVVLMDNLVHLPGHDGYEDSFDSLTHDPEAAASLLEEAGWRLEGQRRVRDGEALAIVLVVPAQSPSLAQRASLVQADLSGLGFEVEVREVPAETFFAEHLAQGAFDVTTFAWAATRFPGTSTAAIAYPLDSGQNFTGMADERIGPVLEETAAAQELSERTRLANEFSTILAETFTVIPLFVMPEVWAVREGVLNLGPSTVERMDWTAVGLRR</sequence>
<dbReference type="Gene3D" id="3.40.190.10">
    <property type="entry name" value="Periplasmic binding protein-like II"/>
    <property type="match status" value="1"/>
</dbReference>
<keyword evidence="4" id="KW-1185">Reference proteome</keyword>
<gene>
    <name evidence="3" type="ORF">IOE58_06355</name>
</gene>
<protein>
    <submittedName>
        <fullName evidence="3">ABC transporter family substrate-binding protein</fullName>
    </submittedName>
</protein>
<feature type="region of interest" description="Disordered" evidence="1">
    <location>
        <begin position="194"/>
        <end position="213"/>
    </location>
</feature>
<accession>A0ABR9W081</accession>
<dbReference type="InterPro" id="IPR039424">
    <property type="entry name" value="SBP_5"/>
</dbReference>
<evidence type="ECO:0000256" key="1">
    <source>
        <dbReference type="SAM" id="MobiDB-lite"/>
    </source>
</evidence>
<dbReference type="PANTHER" id="PTHR30290">
    <property type="entry name" value="PERIPLASMIC BINDING COMPONENT OF ABC TRANSPORTER"/>
    <property type="match status" value="1"/>
</dbReference>
<dbReference type="SUPFAM" id="SSF53850">
    <property type="entry name" value="Periplasmic binding protein-like II"/>
    <property type="match status" value="1"/>
</dbReference>
<dbReference type="Pfam" id="PF00496">
    <property type="entry name" value="SBP_bac_5"/>
    <property type="match status" value="1"/>
</dbReference>
<dbReference type="CDD" id="cd08501">
    <property type="entry name" value="PBP2_Lpqw"/>
    <property type="match status" value="1"/>
</dbReference>
<evidence type="ECO:0000313" key="3">
    <source>
        <dbReference type="EMBL" id="MBE9403824.1"/>
    </source>
</evidence>
<dbReference type="InterPro" id="IPR030678">
    <property type="entry name" value="Peptide/Ni-bd"/>
</dbReference>
<organism evidence="3 4">
    <name type="scientific">Brachybacterium epidermidis</name>
    <dbReference type="NCBI Taxonomy" id="2781983"/>
    <lineage>
        <taxon>Bacteria</taxon>
        <taxon>Bacillati</taxon>
        <taxon>Actinomycetota</taxon>
        <taxon>Actinomycetes</taxon>
        <taxon>Micrococcales</taxon>
        <taxon>Dermabacteraceae</taxon>
        <taxon>Brachybacterium</taxon>
    </lineage>
</organism>
<evidence type="ECO:0000313" key="4">
    <source>
        <dbReference type="Proteomes" id="UP000644727"/>
    </source>
</evidence>
<name>A0ABR9W081_9MICO</name>
<dbReference type="Gene3D" id="3.10.105.10">
    <property type="entry name" value="Dipeptide-binding Protein, Domain 3"/>
    <property type="match status" value="1"/>
</dbReference>
<comment type="caution">
    <text evidence="3">The sequence shown here is derived from an EMBL/GenBank/DDBJ whole genome shotgun (WGS) entry which is preliminary data.</text>
</comment>
<dbReference type="PIRSF" id="PIRSF002741">
    <property type="entry name" value="MppA"/>
    <property type="match status" value="1"/>
</dbReference>
<feature type="domain" description="Solute-binding protein family 5" evidence="2">
    <location>
        <begin position="93"/>
        <end position="453"/>
    </location>
</feature>
<dbReference type="PANTHER" id="PTHR30290:SF65">
    <property type="entry name" value="MONOACYL PHOSPHATIDYLINOSITOL TETRAMANNOSIDE-BINDING PROTEIN LPQW-RELATED"/>
    <property type="match status" value="1"/>
</dbReference>
<feature type="compositionally biased region" description="Polar residues" evidence="1">
    <location>
        <begin position="14"/>
        <end position="27"/>
    </location>
</feature>
<dbReference type="EMBL" id="JADEYR010000004">
    <property type="protein sequence ID" value="MBE9403824.1"/>
    <property type="molecule type" value="Genomic_DNA"/>
</dbReference>
<feature type="region of interest" description="Disordered" evidence="1">
    <location>
        <begin position="1"/>
        <end position="28"/>
    </location>
</feature>
<evidence type="ECO:0000259" key="2">
    <source>
        <dbReference type="Pfam" id="PF00496"/>
    </source>
</evidence>
<dbReference type="Proteomes" id="UP000644727">
    <property type="component" value="Unassembled WGS sequence"/>
</dbReference>
<dbReference type="Gene3D" id="3.90.76.10">
    <property type="entry name" value="Dipeptide-binding Protein, Domain 1"/>
    <property type="match status" value="1"/>
</dbReference>